<dbReference type="NCBIfam" id="NF047353">
    <property type="entry name" value="tube_lmo2291"/>
    <property type="match status" value="1"/>
</dbReference>
<sequence>MKVSELMQERKVEPNYEGWVTNDDYVFAIDTSMGKGAATNDGDYVVVEMGIAGLDSQMNPVTQDKQYIRSGQNTMKTGTQRSFSVTGDRYAGDPAQDFCLSHKMKYGTGNNVVVNYIYFNILNGKGERGQVSVIVNSDGSGNAGESSAVDIEFKKIGSNPTEYTYEAEAAAQVASETTQKSTK</sequence>
<comment type="caution">
    <text evidence="1">The sequence shown here is derived from an EMBL/GenBank/DDBJ whole genome shotgun (WGS) entry which is preliminary data.</text>
</comment>
<protein>
    <submittedName>
        <fullName evidence="1">Uncharacterized protein</fullName>
    </submittedName>
</protein>
<accession>A0A7X3SKC1</accession>
<dbReference type="RefSeq" id="WP_159752383.1">
    <property type="nucleotide sequence ID" value="NZ_WUQX01000001.1"/>
</dbReference>
<proteinExistence type="predicted"/>
<evidence type="ECO:0000313" key="2">
    <source>
        <dbReference type="Proteomes" id="UP000460412"/>
    </source>
</evidence>
<keyword evidence="2" id="KW-1185">Reference proteome</keyword>
<dbReference type="EMBL" id="WUQX01000001">
    <property type="protein sequence ID" value="MXP77231.1"/>
    <property type="molecule type" value="Genomic_DNA"/>
</dbReference>
<name>A0A7X3SKC1_9FIRM</name>
<evidence type="ECO:0000313" key="1">
    <source>
        <dbReference type="EMBL" id="MXP77231.1"/>
    </source>
</evidence>
<gene>
    <name evidence="1" type="ORF">GN277_18165</name>
</gene>
<dbReference type="Proteomes" id="UP000460412">
    <property type="component" value="Unassembled WGS sequence"/>
</dbReference>
<dbReference type="AlphaFoldDB" id="A0A7X3SKC1"/>
<organism evidence="1 2">
    <name type="scientific">Sporofaciens musculi</name>
    <dbReference type="NCBI Taxonomy" id="2681861"/>
    <lineage>
        <taxon>Bacteria</taxon>
        <taxon>Bacillati</taxon>
        <taxon>Bacillota</taxon>
        <taxon>Clostridia</taxon>
        <taxon>Lachnospirales</taxon>
        <taxon>Lachnospiraceae</taxon>
        <taxon>Sporofaciens</taxon>
    </lineage>
</organism>
<reference evidence="1 2" key="1">
    <citation type="submission" date="2019-12" db="EMBL/GenBank/DDBJ databases">
        <title>Sporaefaciens musculi gen. nov., sp. nov., a novel bacterium isolated from the caecum of an obese mouse.</title>
        <authorList>
            <person name="Rasmussen T.S."/>
            <person name="Streidl T."/>
            <person name="Hitch T.C.A."/>
            <person name="Wortmann E."/>
            <person name="Deptula P."/>
            <person name="Hansen M."/>
            <person name="Nielsen D.S."/>
            <person name="Clavel T."/>
            <person name="Vogensen F.K."/>
        </authorList>
    </citation>
    <scope>NUCLEOTIDE SEQUENCE [LARGE SCALE GENOMIC DNA]</scope>
    <source>
        <strain evidence="1 2">WCA-9-b2</strain>
    </source>
</reference>